<dbReference type="Proteomes" id="UP000195557">
    <property type="component" value="Unassembled WGS sequence"/>
</dbReference>
<organism evidence="7">
    <name type="scientific">Ostreococcus tauri</name>
    <name type="common">Marine green alga</name>
    <dbReference type="NCBI Taxonomy" id="70448"/>
    <lineage>
        <taxon>Eukaryota</taxon>
        <taxon>Viridiplantae</taxon>
        <taxon>Chlorophyta</taxon>
        <taxon>Mamiellophyceae</taxon>
        <taxon>Mamiellales</taxon>
        <taxon>Bathycoccaceae</taxon>
        <taxon>Ostreococcus</taxon>
    </lineage>
</organism>
<dbReference type="GO" id="GO:0016887">
    <property type="term" value="F:ATP hydrolysis activity"/>
    <property type="evidence" value="ECO:0007669"/>
    <property type="project" value="TreeGrafter"/>
</dbReference>
<accession>A0A1Y5I6P6</accession>
<evidence type="ECO:0000256" key="6">
    <source>
        <dbReference type="SAM" id="MobiDB-lite"/>
    </source>
</evidence>
<evidence type="ECO:0000256" key="5">
    <source>
        <dbReference type="ARBA" id="ARBA00023065"/>
    </source>
</evidence>
<proteinExistence type="inferred from homology"/>
<feature type="region of interest" description="Disordered" evidence="6">
    <location>
        <begin position="1"/>
        <end position="20"/>
    </location>
</feature>
<evidence type="ECO:0000256" key="4">
    <source>
        <dbReference type="ARBA" id="ARBA00022781"/>
    </source>
</evidence>
<dbReference type="PANTHER" id="PTHR12713">
    <property type="entry name" value="VACUOLAR ATP SYNTHASE SUBUNIT G"/>
    <property type="match status" value="1"/>
</dbReference>
<dbReference type="Gene3D" id="1.20.5.2950">
    <property type="match status" value="1"/>
</dbReference>
<keyword evidence="3" id="KW-0813">Transport</keyword>
<dbReference type="GO" id="GO:0000221">
    <property type="term" value="C:vacuolar proton-transporting V-type ATPase, V1 domain"/>
    <property type="evidence" value="ECO:0007669"/>
    <property type="project" value="TreeGrafter"/>
</dbReference>
<reference evidence="7" key="1">
    <citation type="submission" date="2017-04" db="EMBL/GenBank/DDBJ databases">
        <title>Population genomics of picophytoplankton unveils novel chromosome hypervariability.</title>
        <authorList>
            <consortium name="DOE Joint Genome Institute"/>
            <person name="Blanc-Mathieu R."/>
            <person name="Krasovec M."/>
            <person name="Hebrard M."/>
            <person name="Yau S."/>
            <person name="Desgranges E."/>
            <person name="Martin J."/>
            <person name="Schackwitz W."/>
            <person name="Kuo A."/>
            <person name="Salin G."/>
            <person name="Donnadieu C."/>
            <person name="Desdevises Y."/>
            <person name="Sanchez-Ferandin S."/>
            <person name="Moreau H."/>
            <person name="Rivals E."/>
            <person name="Grigoriev I.V."/>
            <person name="Grimsley N."/>
            <person name="Eyre-Walker A."/>
            <person name="Piganeau G."/>
        </authorList>
    </citation>
    <scope>NUCLEOTIDE SEQUENCE [LARGE SCALE GENOMIC DNA]</scope>
    <source>
        <strain evidence="7">RCC 1115</strain>
    </source>
</reference>
<protein>
    <submittedName>
        <fullName evidence="7">Vacuolar ATPase subunit G</fullName>
    </submittedName>
</protein>
<name>A0A1Y5I6P6_OSTTA</name>
<sequence length="158" mass="17337">MKMTCHRPRTGRRPSSATTCAMDASRDGISKLMLAEKEAQAIVRAAREGETAADARRDAEKTSRLRAAVEEAKGEIASYRAEREARYAQMVAEVRLERRGRDLRATRHARRSESAGNKAESENRLQAEFNAEIAKLHGQVNAAKASVVSDLLNAVTSA</sequence>
<comment type="similarity">
    <text evidence="2">Belongs to the V-ATPase G subunit family.</text>
</comment>
<dbReference type="GO" id="GO:0046961">
    <property type="term" value="F:proton-transporting ATPase activity, rotational mechanism"/>
    <property type="evidence" value="ECO:0007669"/>
    <property type="project" value="InterPro"/>
</dbReference>
<keyword evidence="5" id="KW-0406">Ion transport</keyword>
<dbReference type="PANTHER" id="PTHR12713:SF11">
    <property type="entry name" value="V-TYPE PROTON ATPASE SUBUNIT G"/>
    <property type="match status" value="1"/>
</dbReference>
<keyword evidence="4" id="KW-0375">Hydrogen ion transport</keyword>
<dbReference type="InterPro" id="IPR005124">
    <property type="entry name" value="V-ATPase_G"/>
</dbReference>
<dbReference type="Pfam" id="PF03179">
    <property type="entry name" value="V-ATPase_G"/>
    <property type="match status" value="1"/>
</dbReference>
<dbReference type="AlphaFoldDB" id="A0A1Y5I6P6"/>
<dbReference type="EMBL" id="KZ155826">
    <property type="protein sequence ID" value="OUS43894.1"/>
    <property type="molecule type" value="Genomic_DNA"/>
</dbReference>
<evidence type="ECO:0000313" key="7">
    <source>
        <dbReference type="EMBL" id="OUS43894.1"/>
    </source>
</evidence>
<feature type="region of interest" description="Disordered" evidence="6">
    <location>
        <begin position="103"/>
        <end position="123"/>
    </location>
</feature>
<evidence type="ECO:0000256" key="1">
    <source>
        <dbReference type="ARBA" id="ARBA00003847"/>
    </source>
</evidence>
<evidence type="ECO:0000256" key="3">
    <source>
        <dbReference type="ARBA" id="ARBA00022448"/>
    </source>
</evidence>
<feature type="compositionally biased region" description="Basic residues" evidence="6">
    <location>
        <begin position="1"/>
        <end position="12"/>
    </location>
</feature>
<comment type="function">
    <text evidence="1">Catalytic subunit of the peripheral V1 complex of vacuolar ATPase (V-ATPase). V-ATPase is responsible for acidifying a variety of intracellular compartments in eukaryotic cells.</text>
</comment>
<gene>
    <name evidence="7" type="ORF">BE221DRAFT_118022</name>
</gene>
<evidence type="ECO:0000256" key="2">
    <source>
        <dbReference type="ARBA" id="ARBA00010066"/>
    </source>
</evidence>